<dbReference type="OrthoDB" id="2331100at2759"/>
<organism evidence="1 2">
    <name type="scientific">Sporormia fimetaria CBS 119925</name>
    <dbReference type="NCBI Taxonomy" id="1340428"/>
    <lineage>
        <taxon>Eukaryota</taxon>
        <taxon>Fungi</taxon>
        <taxon>Dikarya</taxon>
        <taxon>Ascomycota</taxon>
        <taxon>Pezizomycotina</taxon>
        <taxon>Dothideomycetes</taxon>
        <taxon>Pleosporomycetidae</taxon>
        <taxon>Pleosporales</taxon>
        <taxon>Sporormiaceae</taxon>
        <taxon>Sporormia</taxon>
    </lineage>
</organism>
<dbReference type="PANTHER" id="PTHR34883:SF15">
    <property type="entry name" value="EXTRACELLULAR SERINE-RICH PROTEIN"/>
    <property type="match status" value="1"/>
</dbReference>
<accession>A0A6A6V8W7</accession>
<evidence type="ECO:0000313" key="2">
    <source>
        <dbReference type="Proteomes" id="UP000799440"/>
    </source>
</evidence>
<dbReference type="Proteomes" id="UP000799440">
    <property type="component" value="Unassembled WGS sequence"/>
</dbReference>
<proteinExistence type="predicted"/>
<dbReference type="Gene3D" id="2.60.40.420">
    <property type="entry name" value="Cupredoxins - blue copper proteins"/>
    <property type="match status" value="1"/>
</dbReference>
<reference evidence="1" key="1">
    <citation type="journal article" date="2020" name="Stud. Mycol.">
        <title>101 Dothideomycetes genomes: a test case for predicting lifestyles and emergence of pathogens.</title>
        <authorList>
            <person name="Haridas S."/>
            <person name="Albert R."/>
            <person name="Binder M."/>
            <person name="Bloem J."/>
            <person name="Labutti K."/>
            <person name="Salamov A."/>
            <person name="Andreopoulos B."/>
            <person name="Baker S."/>
            <person name="Barry K."/>
            <person name="Bills G."/>
            <person name="Bluhm B."/>
            <person name="Cannon C."/>
            <person name="Castanera R."/>
            <person name="Culley D."/>
            <person name="Daum C."/>
            <person name="Ezra D."/>
            <person name="Gonzalez J."/>
            <person name="Henrissat B."/>
            <person name="Kuo A."/>
            <person name="Liang C."/>
            <person name="Lipzen A."/>
            <person name="Lutzoni F."/>
            <person name="Magnuson J."/>
            <person name="Mondo S."/>
            <person name="Nolan M."/>
            <person name="Ohm R."/>
            <person name="Pangilinan J."/>
            <person name="Park H.-J."/>
            <person name="Ramirez L."/>
            <person name="Alfaro M."/>
            <person name="Sun H."/>
            <person name="Tritt A."/>
            <person name="Yoshinaga Y."/>
            <person name="Zwiers L.-H."/>
            <person name="Turgeon B."/>
            <person name="Goodwin S."/>
            <person name="Spatafora J."/>
            <person name="Crous P."/>
            <person name="Grigoriev I."/>
        </authorList>
    </citation>
    <scope>NUCLEOTIDE SEQUENCE</scope>
    <source>
        <strain evidence="1">CBS 119925</strain>
    </source>
</reference>
<evidence type="ECO:0000313" key="1">
    <source>
        <dbReference type="EMBL" id="KAF2745741.1"/>
    </source>
</evidence>
<feature type="non-terminal residue" evidence="1">
    <location>
        <position position="143"/>
    </location>
</feature>
<sequence>LTTLTLLLTPALSAIHTIRVGPDSSQRFDPEIVDAKNGDTLIFHLFPNHDVVESDFSSPCVPKQDGFYSGPYSGTDDGEKRFVVNVTTDGPHYWYCSVERHCMNGMVGGAGVPTEGETIEAYKEAAKAVTSAQTPGQMSGGML</sequence>
<dbReference type="InterPro" id="IPR008972">
    <property type="entry name" value="Cupredoxin"/>
</dbReference>
<dbReference type="PANTHER" id="PTHR34883">
    <property type="entry name" value="SERINE-RICH PROTEIN, PUTATIVE-RELATED-RELATED"/>
    <property type="match status" value="1"/>
</dbReference>
<dbReference type="EMBL" id="MU006581">
    <property type="protein sequence ID" value="KAF2745741.1"/>
    <property type="molecule type" value="Genomic_DNA"/>
</dbReference>
<name>A0A6A6V8W7_9PLEO</name>
<keyword evidence="2" id="KW-1185">Reference proteome</keyword>
<protein>
    <submittedName>
        <fullName evidence="1">Uncharacterized protein</fullName>
    </submittedName>
</protein>
<dbReference type="AlphaFoldDB" id="A0A6A6V8W7"/>
<feature type="non-terminal residue" evidence="1">
    <location>
        <position position="1"/>
    </location>
</feature>
<dbReference type="CDD" id="cd00920">
    <property type="entry name" value="Cupredoxin"/>
    <property type="match status" value="1"/>
</dbReference>
<dbReference type="SUPFAM" id="SSF49503">
    <property type="entry name" value="Cupredoxins"/>
    <property type="match status" value="1"/>
</dbReference>
<dbReference type="InterPro" id="IPR052953">
    <property type="entry name" value="Ser-rich/MCO-related"/>
</dbReference>
<gene>
    <name evidence="1" type="ORF">M011DRAFT_371573</name>
</gene>